<reference evidence="2" key="1">
    <citation type="submission" date="2020-04" db="EMBL/GenBank/DDBJ databases">
        <title>Deep metagenomics examines the oral microbiome during advanced dental caries in children, revealing novel taxa and co-occurrences with host molecules.</title>
        <authorList>
            <person name="Baker J.L."/>
            <person name="Morton J.T."/>
            <person name="Dinis M."/>
            <person name="Alvarez R."/>
            <person name="Tran N.C."/>
            <person name="Knight R."/>
            <person name="Edlund A."/>
        </authorList>
    </citation>
    <scope>NUCLEOTIDE SEQUENCE</scope>
    <source>
        <strain evidence="2">JCVI_32_bin.24</strain>
    </source>
</reference>
<dbReference type="AlphaFoldDB" id="A0A930FZM7"/>
<protein>
    <submittedName>
        <fullName evidence="2">Uncharacterized protein</fullName>
    </submittedName>
</protein>
<proteinExistence type="predicted"/>
<evidence type="ECO:0000256" key="1">
    <source>
        <dbReference type="SAM" id="MobiDB-lite"/>
    </source>
</evidence>
<accession>A0A930FZM7</accession>
<gene>
    <name evidence="2" type="ORF">HXL68_08230</name>
</gene>
<dbReference type="Proteomes" id="UP000718593">
    <property type="component" value="Unassembled WGS sequence"/>
</dbReference>
<comment type="caution">
    <text evidence="2">The sequence shown here is derived from an EMBL/GenBank/DDBJ whole genome shotgun (WGS) entry which is preliminary data.</text>
</comment>
<sequence>MDVQPAEPKTPQRVRGIDRRSRNWVEPPPFMTRNGLVFEERRSPFDRRASWLREYSFDLVTPSC</sequence>
<evidence type="ECO:0000313" key="3">
    <source>
        <dbReference type="Proteomes" id="UP000718593"/>
    </source>
</evidence>
<evidence type="ECO:0000313" key="2">
    <source>
        <dbReference type="EMBL" id="MBF1165015.1"/>
    </source>
</evidence>
<dbReference type="EMBL" id="JABZMI010000140">
    <property type="protein sequence ID" value="MBF1165015.1"/>
    <property type="molecule type" value="Genomic_DNA"/>
</dbReference>
<organism evidence="2 3">
    <name type="scientific">Dechloromonas agitata</name>
    <dbReference type="NCBI Taxonomy" id="73030"/>
    <lineage>
        <taxon>Bacteria</taxon>
        <taxon>Pseudomonadati</taxon>
        <taxon>Pseudomonadota</taxon>
        <taxon>Betaproteobacteria</taxon>
        <taxon>Rhodocyclales</taxon>
        <taxon>Azonexaceae</taxon>
        <taxon>Dechloromonas</taxon>
    </lineage>
</organism>
<feature type="region of interest" description="Disordered" evidence="1">
    <location>
        <begin position="1"/>
        <end position="26"/>
    </location>
</feature>
<name>A0A930FZM7_9RHOO</name>